<organism evidence="2 3">
    <name type="scientific">candidate division TA06 bacterium</name>
    <dbReference type="NCBI Taxonomy" id="2250710"/>
    <lineage>
        <taxon>Bacteria</taxon>
        <taxon>Bacteria division TA06</taxon>
    </lineage>
</organism>
<feature type="transmembrane region" description="Helical" evidence="1">
    <location>
        <begin position="53"/>
        <end position="78"/>
    </location>
</feature>
<dbReference type="AlphaFoldDB" id="A0A660SBN7"/>
<dbReference type="Pfam" id="PF04367">
    <property type="entry name" value="DUF502"/>
    <property type="match status" value="1"/>
</dbReference>
<evidence type="ECO:0008006" key="4">
    <source>
        <dbReference type="Google" id="ProtNLM"/>
    </source>
</evidence>
<gene>
    <name evidence="2" type="ORF">DRP44_00110</name>
</gene>
<protein>
    <recommendedName>
        <fullName evidence="4">DUF502 domain-containing protein</fullName>
    </recommendedName>
</protein>
<name>A0A660SBN7_UNCT6</name>
<dbReference type="PANTHER" id="PTHR31876:SF26">
    <property type="entry name" value="PROTEIN LIKE COV 2"/>
    <property type="match status" value="1"/>
</dbReference>
<keyword evidence="1" id="KW-1133">Transmembrane helix</keyword>
<proteinExistence type="predicted"/>
<evidence type="ECO:0000256" key="1">
    <source>
        <dbReference type="SAM" id="Phobius"/>
    </source>
</evidence>
<keyword evidence="1" id="KW-0812">Transmembrane</keyword>
<reference evidence="2 3" key="1">
    <citation type="submission" date="2018-06" db="EMBL/GenBank/DDBJ databases">
        <title>Extensive metabolic versatility and redundancy in microbially diverse, dynamic hydrothermal sediments.</title>
        <authorList>
            <person name="Dombrowski N."/>
            <person name="Teske A."/>
            <person name="Baker B.J."/>
        </authorList>
    </citation>
    <scope>NUCLEOTIDE SEQUENCE [LARGE SCALE GENOMIC DNA]</scope>
    <source>
        <strain evidence="2">B35_G9</strain>
    </source>
</reference>
<comment type="caution">
    <text evidence="2">The sequence shown here is derived from an EMBL/GenBank/DDBJ whole genome shotgun (WGS) entry which is preliminary data.</text>
</comment>
<dbReference type="EMBL" id="QNBC01000001">
    <property type="protein sequence ID" value="RKX68208.1"/>
    <property type="molecule type" value="Genomic_DNA"/>
</dbReference>
<dbReference type="InterPro" id="IPR007462">
    <property type="entry name" value="COV1-like"/>
</dbReference>
<feature type="transmembrane region" description="Helical" evidence="1">
    <location>
        <begin position="12"/>
        <end position="33"/>
    </location>
</feature>
<dbReference type="PANTHER" id="PTHR31876">
    <property type="entry name" value="COV-LIKE PROTEIN 1"/>
    <property type="match status" value="1"/>
</dbReference>
<evidence type="ECO:0000313" key="2">
    <source>
        <dbReference type="EMBL" id="RKX68208.1"/>
    </source>
</evidence>
<accession>A0A660SBN7</accession>
<evidence type="ECO:0000313" key="3">
    <source>
        <dbReference type="Proteomes" id="UP000282321"/>
    </source>
</evidence>
<keyword evidence="1" id="KW-0472">Membrane</keyword>
<sequence>MKFSFKHNIISGFVAILPIGVTILILVFIYNKFTNLFLKFIKYFPQLNFLPQFIITLIGLIILFLLLYLIGFFTNTLLGKWITSLFDRVFMKTPLVNSIYSSARSLSETLFEKKTSFKEAVLVQFPRNGGYTIGFVTTTVDWLDIDGEKRLSIFIPTTPNPTSGFFLIVKESEILYLDISVEWALKIIVSGGIIHPDEVKIRDPNENKEIVE</sequence>
<dbReference type="Proteomes" id="UP000282321">
    <property type="component" value="Unassembled WGS sequence"/>
</dbReference>